<name>J3Z4Q7_9ENTR</name>
<dbReference type="Proteomes" id="UP000003936">
    <property type="component" value="Chromosome"/>
</dbReference>
<protein>
    <submittedName>
        <fullName evidence="1">Uncharacterized protein</fullName>
    </submittedName>
</protein>
<dbReference type="KEGG" id="sect:A359_09190"/>
<reference evidence="1 2" key="1">
    <citation type="journal article" date="2012" name="Mol. Biol. Evol.">
        <title>Genome reduction and co-evolution between the primary and secondary bacterial symbionts of psyllids.</title>
        <authorList>
            <person name="Sloan D.B."/>
            <person name="Moran N.A."/>
        </authorList>
    </citation>
    <scope>NUCLEOTIDE SEQUENCE [LARGE SCALE GENOMIC DNA]</scope>
    <source>
        <strain evidence="1">Ceuc_S</strain>
    </source>
</reference>
<dbReference type="HOGENOM" id="CLU_3084604_0_0_6"/>
<gene>
    <name evidence="1" type="ORF">A359_09190</name>
</gene>
<evidence type="ECO:0000313" key="2">
    <source>
        <dbReference type="Proteomes" id="UP000003936"/>
    </source>
</evidence>
<dbReference type="AlphaFoldDB" id="J3Z4Q7"/>
<evidence type="ECO:0000313" key="1">
    <source>
        <dbReference type="EMBL" id="AFP85284.1"/>
    </source>
</evidence>
<proteinExistence type="predicted"/>
<sequence length="52" mass="5952">MVYSHFYLDTKKFMVSCAFIIESMGHDGILKNILALFMGVFARGINESMLNF</sequence>
<organism evidence="1 2">
    <name type="scientific">secondary endosymbiont of Ctenarytaina eucalypti</name>
    <dbReference type="NCBI Taxonomy" id="1199245"/>
    <lineage>
        <taxon>Bacteria</taxon>
        <taxon>Pseudomonadati</taxon>
        <taxon>Pseudomonadota</taxon>
        <taxon>Gammaproteobacteria</taxon>
        <taxon>Enterobacterales</taxon>
        <taxon>Enterobacteriaceae</taxon>
        <taxon>aphid secondary symbionts</taxon>
    </lineage>
</organism>
<accession>J3Z4Q7</accession>
<dbReference type="EMBL" id="CP003546">
    <property type="protein sequence ID" value="AFP85284.1"/>
    <property type="molecule type" value="Genomic_DNA"/>
</dbReference>
<keyword evidence="2" id="KW-1185">Reference proteome</keyword>